<dbReference type="SUPFAM" id="SSF46785">
    <property type="entry name" value="Winged helix' DNA-binding domain"/>
    <property type="match status" value="1"/>
</dbReference>
<dbReference type="EMBL" id="RBKS01000001">
    <property type="protein sequence ID" value="RKR76708.1"/>
    <property type="molecule type" value="Genomic_DNA"/>
</dbReference>
<sequence length="113" mass="12067">MTERPGVGTRDERMEAVYAQMEAISRRAVARNRRTSAPLTVVQHTLLTFIASTPACRSIDIAQALRLNRSTISRQVGDLLELGLVEIGDDVGSGAESGSAQATRGAGAERTAR</sequence>
<evidence type="ECO:0000256" key="1">
    <source>
        <dbReference type="SAM" id="MobiDB-lite"/>
    </source>
</evidence>
<accession>A0A495IMN5</accession>
<feature type="compositionally biased region" description="Low complexity" evidence="1">
    <location>
        <begin position="100"/>
        <end position="113"/>
    </location>
</feature>
<reference evidence="3 4" key="1">
    <citation type="submission" date="2018-10" db="EMBL/GenBank/DDBJ databases">
        <title>Sequencing the genomes of 1000 actinobacteria strains.</title>
        <authorList>
            <person name="Klenk H.-P."/>
        </authorList>
    </citation>
    <scope>NUCLEOTIDE SEQUENCE [LARGE SCALE GENOMIC DNA]</scope>
    <source>
        <strain evidence="3 4">DSM 17894</strain>
    </source>
</reference>
<feature type="region of interest" description="Disordered" evidence="1">
    <location>
        <begin position="90"/>
        <end position="113"/>
    </location>
</feature>
<gene>
    <name evidence="3" type="ORF">C8E83_3885</name>
</gene>
<dbReference type="AlphaFoldDB" id="A0A495IMN5"/>
<dbReference type="Proteomes" id="UP000280008">
    <property type="component" value="Unassembled WGS sequence"/>
</dbReference>
<organism evidence="3 4">
    <name type="scientific">Frondihabitans australicus</name>
    <dbReference type="NCBI Taxonomy" id="386892"/>
    <lineage>
        <taxon>Bacteria</taxon>
        <taxon>Bacillati</taxon>
        <taxon>Actinomycetota</taxon>
        <taxon>Actinomycetes</taxon>
        <taxon>Micrococcales</taxon>
        <taxon>Microbacteriaceae</taxon>
        <taxon>Frondihabitans</taxon>
    </lineage>
</organism>
<proteinExistence type="predicted"/>
<dbReference type="RefSeq" id="WP_170160018.1">
    <property type="nucleotide sequence ID" value="NZ_RBKS01000001.1"/>
</dbReference>
<evidence type="ECO:0000313" key="4">
    <source>
        <dbReference type="Proteomes" id="UP000280008"/>
    </source>
</evidence>
<dbReference type="InterPro" id="IPR036390">
    <property type="entry name" value="WH_DNA-bd_sf"/>
</dbReference>
<evidence type="ECO:0000313" key="3">
    <source>
        <dbReference type="EMBL" id="RKR76708.1"/>
    </source>
</evidence>
<name>A0A495IMN5_9MICO</name>
<dbReference type="InterPro" id="IPR036388">
    <property type="entry name" value="WH-like_DNA-bd_sf"/>
</dbReference>
<dbReference type="InterPro" id="IPR000835">
    <property type="entry name" value="HTH_MarR-typ"/>
</dbReference>
<feature type="domain" description="HTH marR-type" evidence="2">
    <location>
        <begin position="39"/>
        <end position="92"/>
    </location>
</feature>
<evidence type="ECO:0000259" key="2">
    <source>
        <dbReference type="Pfam" id="PF12802"/>
    </source>
</evidence>
<comment type="caution">
    <text evidence="3">The sequence shown here is derived from an EMBL/GenBank/DDBJ whole genome shotgun (WGS) entry which is preliminary data.</text>
</comment>
<keyword evidence="4" id="KW-1185">Reference proteome</keyword>
<protein>
    <submittedName>
        <fullName evidence="3">MarR family protein</fullName>
    </submittedName>
</protein>
<feature type="non-terminal residue" evidence="3">
    <location>
        <position position="113"/>
    </location>
</feature>
<dbReference type="Gene3D" id="1.10.10.10">
    <property type="entry name" value="Winged helix-like DNA-binding domain superfamily/Winged helix DNA-binding domain"/>
    <property type="match status" value="1"/>
</dbReference>
<dbReference type="GO" id="GO:0003700">
    <property type="term" value="F:DNA-binding transcription factor activity"/>
    <property type="evidence" value="ECO:0007669"/>
    <property type="project" value="InterPro"/>
</dbReference>
<dbReference type="Pfam" id="PF12802">
    <property type="entry name" value="MarR_2"/>
    <property type="match status" value="1"/>
</dbReference>